<dbReference type="EMBL" id="BAJS01000009">
    <property type="protein sequence ID" value="GAK36716.1"/>
    <property type="molecule type" value="Genomic_DNA"/>
</dbReference>
<feature type="domain" description="DUF3869" evidence="3">
    <location>
        <begin position="74"/>
        <end position="158"/>
    </location>
</feature>
<gene>
    <name evidence="4" type="ORF">JCM15093_1902</name>
</gene>
<organism evidence="4 5">
    <name type="scientific">Bacteroides graminisolvens DSM 19988 = JCM 15093</name>
    <dbReference type="NCBI Taxonomy" id="1121097"/>
    <lineage>
        <taxon>Bacteria</taxon>
        <taxon>Pseudomonadati</taxon>
        <taxon>Bacteroidota</taxon>
        <taxon>Bacteroidia</taxon>
        <taxon>Bacteroidales</taxon>
        <taxon>Bacteroidaceae</taxon>
        <taxon>Bacteroides</taxon>
    </lineage>
</organism>
<dbReference type="AlphaFoldDB" id="A0A069D374"/>
<proteinExistence type="predicted"/>
<feature type="transmembrane region" description="Helical" evidence="2">
    <location>
        <begin position="12"/>
        <end position="30"/>
    </location>
</feature>
<evidence type="ECO:0000313" key="5">
    <source>
        <dbReference type="Proteomes" id="UP000027601"/>
    </source>
</evidence>
<dbReference type="Proteomes" id="UP000027601">
    <property type="component" value="Unassembled WGS sequence"/>
</dbReference>
<keyword evidence="2" id="KW-1133">Transmembrane helix</keyword>
<dbReference type="InterPro" id="IPR013784">
    <property type="entry name" value="Carb-bd-like_fold"/>
</dbReference>
<dbReference type="GO" id="GO:0030246">
    <property type="term" value="F:carbohydrate binding"/>
    <property type="evidence" value="ECO:0007669"/>
    <property type="project" value="InterPro"/>
</dbReference>
<keyword evidence="5" id="KW-1185">Reference proteome</keyword>
<dbReference type="InterPro" id="IPR024620">
    <property type="entry name" value="DUF3869"/>
</dbReference>
<name>A0A069D374_9BACE</name>
<keyword evidence="2" id="KW-0472">Membrane</keyword>
<accession>A0A069D374</accession>
<dbReference type="eggNOG" id="ENOG5030HN7">
    <property type="taxonomic scope" value="Bacteria"/>
</dbReference>
<feature type="region of interest" description="Disordered" evidence="1">
    <location>
        <begin position="320"/>
        <end position="340"/>
    </location>
</feature>
<dbReference type="SUPFAM" id="SSF49452">
    <property type="entry name" value="Starch-binding domain-like"/>
    <property type="match status" value="1"/>
</dbReference>
<evidence type="ECO:0000256" key="2">
    <source>
        <dbReference type="SAM" id="Phobius"/>
    </source>
</evidence>
<evidence type="ECO:0000259" key="3">
    <source>
        <dbReference type="Pfam" id="PF12985"/>
    </source>
</evidence>
<protein>
    <recommendedName>
        <fullName evidence="3">DUF3869 domain-containing protein</fullName>
    </recommendedName>
</protein>
<reference evidence="4 5" key="1">
    <citation type="journal article" date="2015" name="Microbes Environ.">
        <title>Distribution and evolution of nitrogen fixation genes in the phylum bacteroidetes.</title>
        <authorList>
            <person name="Inoue J."/>
            <person name="Oshima K."/>
            <person name="Suda W."/>
            <person name="Sakamoto M."/>
            <person name="Iino T."/>
            <person name="Noda S."/>
            <person name="Hongoh Y."/>
            <person name="Hattori M."/>
            <person name="Ohkuma M."/>
        </authorList>
    </citation>
    <scope>NUCLEOTIDE SEQUENCE [LARGE SCALE GENOMIC DNA]</scope>
    <source>
        <strain evidence="4 5">JCM 15093</strain>
    </source>
</reference>
<comment type="caution">
    <text evidence="4">The sequence shown here is derived from an EMBL/GenBank/DDBJ whole genome shotgun (WGS) entry which is preliminary data.</text>
</comment>
<sequence>MRYTMFKDYCKLLYVNVIIKSELSILIFFEMKMKSKLFGLSAKSALYLLAICSALFTSCYEKEEVDVTPPVVLPDAAYVIVGNVYFAKNGEPVANKTVTIDGGTIQTDSNGAFIKEGLTAGQHVVTVDLDGYAKVARTVYLVAVQKGQTSLANVEVVLYDANDVADSQPEQTAPGTPAQAEELKGAVTSLVPGAAVTVNTNGNIVVTEDTPVSVATGESATVNIEVFTGFNSNITPATTKALTPGEIWLASASKYLNRTYGLQVKLISYIIPGVLGKTITGFKQTSVLTTETLTFDGLTGTVIYQGTANSYVIEPVYESHDSHDAHGGSSNAGGGAGSAE</sequence>
<keyword evidence="2" id="KW-0812">Transmembrane</keyword>
<dbReference type="Pfam" id="PF12985">
    <property type="entry name" value="DUF3869"/>
    <property type="match status" value="1"/>
</dbReference>
<dbReference type="Gene3D" id="2.60.40.1120">
    <property type="entry name" value="Carboxypeptidase-like, regulatory domain"/>
    <property type="match status" value="1"/>
</dbReference>
<evidence type="ECO:0000313" key="4">
    <source>
        <dbReference type="EMBL" id="GAK36716.1"/>
    </source>
</evidence>
<dbReference type="STRING" id="1121097.GCA_000428125_02260"/>
<feature type="compositionally biased region" description="Gly residues" evidence="1">
    <location>
        <begin position="330"/>
        <end position="340"/>
    </location>
</feature>
<evidence type="ECO:0000256" key="1">
    <source>
        <dbReference type="SAM" id="MobiDB-lite"/>
    </source>
</evidence>